<dbReference type="Pfam" id="PF01424">
    <property type="entry name" value="R3H"/>
    <property type="match status" value="1"/>
</dbReference>
<dbReference type="InterPro" id="IPR039247">
    <property type="entry name" value="KhpB"/>
</dbReference>
<dbReference type="SMART" id="SM00393">
    <property type="entry name" value="R3H"/>
    <property type="match status" value="1"/>
</dbReference>
<dbReference type="PANTHER" id="PTHR35800:SF1">
    <property type="entry name" value="RNA-BINDING PROTEIN KHPB"/>
    <property type="match status" value="1"/>
</dbReference>
<dbReference type="CDD" id="cd02414">
    <property type="entry name" value="KH-II_Jag"/>
    <property type="match status" value="1"/>
</dbReference>
<proteinExistence type="predicted"/>
<dbReference type="Pfam" id="PF13083">
    <property type="entry name" value="KH_KhpA-B"/>
    <property type="match status" value="1"/>
</dbReference>
<dbReference type="InterPro" id="IPR036867">
    <property type="entry name" value="R3H_dom_sf"/>
</dbReference>
<evidence type="ECO:0000313" key="2">
    <source>
        <dbReference type="EMBL" id="OGD74125.1"/>
    </source>
</evidence>
<dbReference type="AlphaFoldDB" id="A0A1F5F387"/>
<comment type="caution">
    <text evidence="2">The sequence shown here is derived from an EMBL/GenBank/DDBJ whole genome shotgun (WGS) entry which is preliminary data.</text>
</comment>
<dbReference type="InterPro" id="IPR001374">
    <property type="entry name" value="R3H_dom"/>
</dbReference>
<dbReference type="InterPro" id="IPR015946">
    <property type="entry name" value="KH_dom-like_a/b"/>
</dbReference>
<accession>A0A1F5F387</accession>
<dbReference type="PROSITE" id="PS51061">
    <property type="entry name" value="R3H"/>
    <property type="match status" value="1"/>
</dbReference>
<dbReference type="Gene3D" id="3.30.1370.50">
    <property type="entry name" value="R3H-like domain"/>
    <property type="match status" value="1"/>
</dbReference>
<dbReference type="InterPro" id="IPR038008">
    <property type="entry name" value="Jag_KH"/>
</dbReference>
<gene>
    <name evidence="2" type="ORF">A2228_03085</name>
</gene>
<name>A0A1F5F387_9BACT</name>
<feature type="domain" description="R3H" evidence="1">
    <location>
        <begin position="83"/>
        <end position="149"/>
    </location>
</feature>
<dbReference type="PANTHER" id="PTHR35800">
    <property type="entry name" value="PROTEIN JAG"/>
    <property type="match status" value="1"/>
</dbReference>
<evidence type="ECO:0000313" key="3">
    <source>
        <dbReference type="Proteomes" id="UP000176191"/>
    </source>
</evidence>
<dbReference type="Proteomes" id="UP000176191">
    <property type="component" value="Unassembled WGS sequence"/>
</dbReference>
<evidence type="ECO:0000259" key="1">
    <source>
        <dbReference type="PROSITE" id="PS51061"/>
    </source>
</evidence>
<dbReference type="Gene3D" id="3.30.300.20">
    <property type="match status" value="1"/>
</dbReference>
<organism evidence="2 3">
    <name type="scientific">Candidatus Collierbacteria bacterium RIFOXYA2_FULL_46_10</name>
    <dbReference type="NCBI Taxonomy" id="1817726"/>
    <lineage>
        <taxon>Bacteria</taxon>
        <taxon>Candidatus Collieribacteriota</taxon>
    </lineage>
</organism>
<dbReference type="GO" id="GO:0003723">
    <property type="term" value="F:RNA binding"/>
    <property type="evidence" value="ECO:0007669"/>
    <property type="project" value="InterPro"/>
</dbReference>
<protein>
    <recommendedName>
        <fullName evidence="1">R3H domain-containing protein</fullName>
    </recommendedName>
</protein>
<dbReference type="EMBL" id="MFAK01000040">
    <property type="protein sequence ID" value="OGD74125.1"/>
    <property type="molecule type" value="Genomic_DNA"/>
</dbReference>
<sequence length="149" mass="16724">MDSHQDLIHQFFYHFGLTPDQIQIDAESDSLTITLLVDQTETGRYIGRFATTLDSLQLLISLMINHDQPTHLNVTVDVGGYRQERLAVLQDMASRIEAEVTASTSPRAFPPLSASDRRAIHLLYQDHATLTTYSEGEGQSRRLILAPKS</sequence>
<reference evidence="2 3" key="1">
    <citation type="journal article" date="2016" name="Nat. Commun.">
        <title>Thousands of microbial genomes shed light on interconnected biogeochemical processes in an aquifer system.</title>
        <authorList>
            <person name="Anantharaman K."/>
            <person name="Brown C.T."/>
            <person name="Hug L.A."/>
            <person name="Sharon I."/>
            <person name="Castelle C.J."/>
            <person name="Probst A.J."/>
            <person name="Thomas B.C."/>
            <person name="Singh A."/>
            <person name="Wilkins M.J."/>
            <person name="Karaoz U."/>
            <person name="Brodie E.L."/>
            <person name="Williams K.H."/>
            <person name="Hubbard S.S."/>
            <person name="Banfield J.F."/>
        </authorList>
    </citation>
    <scope>NUCLEOTIDE SEQUENCE [LARGE SCALE GENOMIC DNA]</scope>
</reference>
<dbReference type="SUPFAM" id="SSF82708">
    <property type="entry name" value="R3H domain"/>
    <property type="match status" value="1"/>
</dbReference>